<dbReference type="SUPFAM" id="SSF53474">
    <property type="entry name" value="alpha/beta-Hydrolases"/>
    <property type="match status" value="1"/>
</dbReference>
<evidence type="ECO:0000256" key="1">
    <source>
        <dbReference type="SAM" id="SignalP"/>
    </source>
</evidence>
<keyword evidence="1" id="KW-0732">Signal</keyword>
<dbReference type="Pfam" id="PF12697">
    <property type="entry name" value="Abhydrolase_6"/>
    <property type="match status" value="1"/>
</dbReference>
<dbReference type="GO" id="GO:0016787">
    <property type="term" value="F:hydrolase activity"/>
    <property type="evidence" value="ECO:0007669"/>
    <property type="project" value="UniProtKB-KW"/>
</dbReference>
<dbReference type="InterPro" id="IPR052897">
    <property type="entry name" value="Sec-Metab_Biosynth_Hydrolase"/>
</dbReference>
<dbReference type="InterPro" id="IPR029058">
    <property type="entry name" value="AB_hydrolase_fold"/>
</dbReference>
<dbReference type="Proteomes" id="UP001501563">
    <property type="component" value="Unassembled WGS sequence"/>
</dbReference>
<organism evidence="3 4">
    <name type="scientific">Streptomyces lannensis</name>
    <dbReference type="NCBI Taxonomy" id="766498"/>
    <lineage>
        <taxon>Bacteria</taxon>
        <taxon>Bacillati</taxon>
        <taxon>Actinomycetota</taxon>
        <taxon>Actinomycetes</taxon>
        <taxon>Kitasatosporales</taxon>
        <taxon>Streptomycetaceae</taxon>
        <taxon>Streptomyces</taxon>
    </lineage>
</organism>
<keyword evidence="3" id="KW-0378">Hydrolase</keyword>
<dbReference type="PANTHER" id="PTHR37017:SF11">
    <property type="entry name" value="ESTERASE_LIPASE_THIOESTERASE DOMAIN-CONTAINING PROTEIN"/>
    <property type="match status" value="1"/>
</dbReference>
<dbReference type="Gene3D" id="3.40.50.1820">
    <property type="entry name" value="alpha/beta hydrolase"/>
    <property type="match status" value="1"/>
</dbReference>
<keyword evidence="4" id="KW-1185">Reference proteome</keyword>
<dbReference type="InterPro" id="IPR000073">
    <property type="entry name" value="AB_hydrolase_1"/>
</dbReference>
<evidence type="ECO:0000313" key="4">
    <source>
        <dbReference type="Proteomes" id="UP001501563"/>
    </source>
</evidence>
<name>A0ABP7KTT6_9ACTN</name>
<gene>
    <name evidence="3" type="ORF">GCM10022207_64030</name>
</gene>
<dbReference type="PANTHER" id="PTHR37017">
    <property type="entry name" value="AB HYDROLASE-1 DOMAIN-CONTAINING PROTEIN-RELATED"/>
    <property type="match status" value="1"/>
</dbReference>
<protein>
    <submittedName>
        <fullName evidence="3">Alpha/beta hydrolase</fullName>
    </submittedName>
</protein>
<comment type="caution">
    <text evidence="3">The sequence shown here is derived from an EMBL/GenBank/DDBJ whole genome shotgun (WGS) entry which is preliminary data.</text>
</comment>
<dbReference type="EMBL" id="BAAAZA010000023">
    <property type="protein sequence ID" value="GAA3887806.1"/>
    <property type="molecule type" value="Genomic_DNA"/>
</dbReference>
<proteinExistence type="predicted"/>
<accession>A0ABP7KTT6</accession>
<evidence type="ECO:0000259" key="2">
    <source>
        <dbReference type="Pfam" id="PF12697"/>
    </source>
</evidence>
<feature type="signal peptide" evidence="1">
    <location>
        <begin position="1"/>
        <end position="32"/>
    </location>
</feature>
<feature type="chain" id="PRO_5046774518" evidence="1">
    <location>
        <begin position="33"/>
        <end position="270"/>
    </location>
</feature>
<sequence length="270" mass="28365">MRIRVRVPRRVALAVGALTLLGVTTAPGVAMATDGGSSSASTSPKPTIVLVHGAWADSSSWSSVLERLRKDGYPVRAIANPLQGLTSDTAYVSSYLSTIKGPMVLVGHSYGGAVITNSAASDPDVRALVYIAGFIPAKGETVGDLAKRSPDLPLVQTDVPGGQEVSINPDRFREVFAGDVDKTTAADLAAVQRPANIKAVVEASALEAFRSIPSWDLITRQDHAIAPDAQRFMAKRAGAHTEEVNASHAVMISHPATVTHIIEEAARGTR</sequence>
<dbReference type="RefSeq" id="WP_345552824.1">
    <property type="nucleotide sequence ID" value="NZ_BAAAZA010000023.1"/>
</dbReference>
<reference evidence="4" key="1">
    <citation type="journal article" date="2019" name="Int. J. Syst. Evol. Microbiol.">
        <title>The Global Catalogue of Microorganisms (GCM) 10K type strain sequencing project: providing services to taxonomists for standard genome sequencing and annotation.</title>
        <authorList>
            <consortium name="The Broad Institute Genomics Platform"/>
            <consortium name="The Broad Institute Genome Sequencing Center for Infectious Disease"/>
            <person name="Wu L."/>
            <person name="Ma J."/>
        </authorList>
    </citation>
    <scope>NUCLEOTIDE SEQUENCE [LARGE SCALE GENOMIC DNA]</scope>
    <source>
        <strain evidence="4">JCM 16578</strain>
    </source>
</reference>
<feature type="domain" description="AB hydrolase-1" evidence="2">
    <location>
        <begin position="48"/>
        <end position="258"/>
    </location>
</feature>
<evidence type="ECO:0000313" key="3">
    <source>
        <dbReference type="EMBL" id="GAA3887806.1"/>
    </source>
</evidence>